<dbReference type="InterPro" id="IPR052156">
    <property type="entry name" value="BCAA_Transport_ATP-bd_LivF"/>
</dbReference>
<dbReference type="GO" id="GO:0015658">
    <property type="term" value="F:branched-chain amino acid transmembrane transporter activity"/>
    <property type="evidence" value="ECO:0007669"/>
    <property type="project" value="TreeGrafter"/>
</dbReference>
<dbReference type="InterPro" id="IPR003439">
    <property type="entry name" value="ABC_transporter-like_ATP-bd"/>
</dbReference>
<evidence type="ECO:0000256" key="4">
    <source>
        <dbReference type="ARBA" id="ARBA00022840"/>
    </source>
</evidence>
<keyword evidence="5" id="KW-0029">Amino-acid transport</keyword>
<dbReference type="Pfam" id="PF00005">
    <property type="entry name" value="ABC_tran"/>
    <property type="match status" value="1"/>
</dbReference>
<evidence type="ECO:0000256" key="5">
    <source>
        <dbReference type="ARBA" id="ARBA00022970"/>
    </source>
</evidence>
<feature type="non-terminal residue" evidence="7">
    <location>
        <position position="1"/>
    </location>
</feature>
<dbReference type="SMART" id="SM00382">
    <property type="entry name" value="AAA"/>
    <property type="match status" value="1"/>
</dbReference>
<organism evidence="7">
    <name type="scientific">marine metagenome</name>
    <dbReference type="NCBI Taxonomy" id="408172"/>
    <lineage>
        <taxon>unclassified sequences</taxon>
        <taxon>metagenomes</taxon>
        <taxon>ecological metagenomes</taxon>
    </lineage>
</organism>
<comment type="similarity">
    <text evidence="1">Belongs to the ABC transporter superfamily.</text>
</comment>
<gene>
    <name evidence="7" type="ORF">METZ01_LOCUS9966</name>
</gene>
<name>A0A381NR97_9ZZZZ</name>
<keyword evidence="3" id="KW-0547">Nucleotide-binding</keyword>
<dbReference type="InterPro" id="IPR003593">
    <property type="entry name" value="AAA+_ATPase"/>
</dbReference>
<dbReference type="SUPFAM" id="SSF52540">
    <property type="entry name" value="P-loop containing nucleoside triphosphate hydrolases"/>
    <property type="match status" value="1"/>
</dbReference>
<dbReference type="CDD" id="cd03224">
    <property type="entry name" value="ABC_TM1139_LivF_branched"/>
    <property type="match status" value="1"/>
</dbReference>
<dbReference type="GO" id="GO:0005524">
    <property type="term" value="F:ATP binding"/>
    <property type="evidence" value="ECO:0007669"/>
    <property type="project" value="UniProtKB-KW"/>
</dbReference>
<evidence type="ECO:0000256" key="3">
    <source>
        <dbReference type="ARBA" id="ARBA00022741"/>
    </source>
</evidence>
<dbReference type="InterPro" id="IPR027417">
    <property type="entry name" value="P-loop_NTPase"/>
</dbReference>
<dbReference type="InterPro" id="IPR017871">
    <property type="entry name" value="ABC_transporter-like_CS"/>
</dbReference>
<evidence type="ECO:0000256" key="2">
    <source>
        <dbReference type="ARBA" id="ARBA00022448"/>
    </source>
</evidence>
<proteinExistence type="inferred from homology"/>
<sequence>VSEGSITVILGNNGAGKSTLLNTILGVLEGQPKNGQISFQGTRIDRMATERIVRSGISYVPEGRRIFSELTVWENLKVGAYVQKDQFSTKKALERVCEFFPLLKERQSQAAGTLSGGEQQMLAIGRALMNGPRLLLLDEPSLGLAPILVRQVFDIISQIRDEGVTVLLVEQNARMALAVADEGLVLDSGELVAAGSASDLVDNAEVEELYMGAPSLPINRES</sequence>
<reference evidence="7" key="1">
    <citation type="submission" date="2018-05" db="EMBL/GenBank/DDBJ databases">
        <authorList>
            <person name="Lanie J.A."/>
            <person name="Ng W.-L."/>
            <person name="Kazmierczak K.M."/>
            <person name="Andrzejewski T.M."/>
            <person name="Davidsen T.M."/>
            <person name="Wayne K.J."/>
            <person name="Tettelin H."/>
            <person name="Glass J.I."/>
            <person name="Rusch D."/>
            <person name="Podicherti R."/>
            <person name="Tsui H.-C.T."/>
            <person name="Winkler M.E."/>
        </authorList>
    </citation>
    <scope>NUCLEOTIDE SEQUENCE</scope>
</reference>
<dbReference type="EMBL" id="UINC01000543">
    <property type="protein sequence ID" value="SUZ57112.1"/>
    <property type="molecule type" value="Genomic_DNA"/>
</dbReference>
<keyword evidence="2" id="KW-0813">Transport</keyword>
<dbReference type="GO" id="GO:0015807">
    <property type="term" value="P:L-amino acid transport"/>
    <property type="evidence" value="ECO:0007669"/>
    <property type="project" value="TreeGrafter"/>
</dbReference>
<dbReference type="PROSITE" id="PS00211">
    <property type="entry name" value="ABC_TRANSPORTER_1"/>
    <property type="match status" value="1"/>
</dbReference>
<evidence type="ECO:0000256" key="1">
    <source>
        <dbReference type="ARBA" id="ARBA00005417"/>
    </source>
</evidence>
<dbReference type="AlphaFoldDB" id="A0A381NR97"/>
<accession>A0A381NR97</accession>
<feature type="domain" description="ABC transporter" evidence="6">
    <location>
        <begin position="1"/>
        <end position="213"/>
    </location>
</feature>
<dbReference type="Gene3D" id="3.40.50.300">
    <property type="entry name" value="P-loop containing nucleotide triphosphate hydrolases"/>
    <property type="match status" value="1"/>
</dbReference>
<dbReference type="PANTHER" id="PTHR43820">
    <property type="entry name" value="HIGH-AFFINITY BRANCHED-CHAIN AMINO ACID TRANSPORT ATP-BINDING PROTEIN LIVF"/>
    <property type="match status" value="1"/>
</dbReference>
<keyword evidence="4" id="KW-0067">ATP-binding</keyword>
<protein>
    <recommendedName>
        <fullName evidence="6">ABC transporter domain-containing protein</fullName>
    </recommendedName>
</protein>
<dbReference type="PROSITE" id="PS50893">
    <property type="entry name" value="ABC_TRANSPORTER_2"/>
    <property type="match status" value="1"/>
</dbReference>
<dbReference type="PANTHER" id="PTHR43820:SF4">
    <property type="entry name" value="HIGH-AFFINITY BRANCHED-CHAIN AMINO ACID TRANSPORT ATP-BINDING PROTEIN LIVF"/>
    <property type="match status" value="1"/>
</dbReference>
<evidence type="ECO:0000313" key="7">
    <source>
        <dbReference type="EMBL" id="SUZ57112.1"/>
    </source>
</evidence>
<dbReference type="GO" id="GO:0016887">
    <property type="term" value="F:ATP hydrolysis activity"/>
    <property type="evidence" value="ECO:0007669"/>
    <property type="project" value="InterPro"/>
</dbReference>
<evidence type="ECO:0000259" key="6">
    <source>
        <dbReference type="PROSITE" id="PS50893"/>
    </source>
</evidence>